<dbReference type="EMBL" id="JAGFOA010000008">
    <property type="protein sequence ID" value="MBO3665124.1"/>
    <property type="molecule type" value="Genomic_DNA"/>
</dbReference>
<dbReference type="Proteomes" id="UP000680132">
    <property type="component" value="Unassembled WGS sequence"/>
</dbReference>
<sequence length="120" mass="13558">MSARQKFLVIHMSDPKAAEWDPAIDQPRMDAWLAHREGPDGWQPNGETVAGPDHARRLTAHNGEFVATDGPFPEFKEWFLGVEWIEAESMAHATRLLENHPTARIGRMYVVPARASVEED</sequence>
<evidence type="ECO:0000256" key="1">
    <source>
        <dbReference type="ARBA" id="ARBA00007689"/>
    </source>
</evidence>
<protein>
    <recommendedName>
        <fullName evidence="2">YCII-related domain-containing protein</fullName>
    </recommendedName>
</protein>
<keyword evidence="4" id="KW-1185">Reference proteome</keyword>
<dbReference type="InterPro" id="IPR011008">
    <property type="entry name" value="Dimeric_a/b-barrel"/>
</dbReference>
<dbReference type="RefSeq" id="WP_208505534.1">
    <property type="nucleotide sequence ID" value="NZ_JAGFOA010000008.1"/>
</dbReference>
<dbReference type="SUPFAM" id="SSF54909">
    <property type="entry name" value="Dimeric alpha+beta barrel"/>
    <property type="match status" value="1"/>
</dbReference>
<reference evidence="3" key="1">
    <citation type="submission" date="2021-03" db="EMBL/GenBank/DDBJ databases">
        <title>Microbacterium sp. nov., a novel actinobacterium isolated from cow dung.</title>
        <authorList>
            <person name="Zhang L."/>
        </authorList>
    </citation>
    <scope>NUCLEOTIDE SEQUENCE</scope>
    <source>
        <strain evidence="3">NEAU-LLB</strain>
    </source>
</reference>
<gene>
    <name evidence="3" type="ORF">J5V96_16615</name>
</gene>
<comment type="caution">
    <text evidence="3">The sequence shown here is derived from an EMBL/GenBank/DDBJ whole genome shotgun (WGS) entry which is preliminary data.</text>
</comment>
<dbReference type="Gene3D" id="3.30.70.1060">
    <property type="entry name" value="Dimeric alpha+beta barrel"/>
    <property type="match status" value="1"/>
</dbReference>
<accession>A0A939QLZ7</accession>
<comment type="similarity">
    <text evidence="1">Belongs to the YciI family.</text>
</comment>
<evidence type="ECO:0000259" key="2">
    <source>
        <dbReference type="Pfam" id="PF03795"/>
    </source>
</evidence>
<organism evidence="3 4">
    <name type="scientific">Microbacterium stercoris</name>
    <dbReference type="NCBI Taxonomy" id="2820289"/>
    <lineage>
        <taxon>Bacteria</taxon>
        <taxon>Bacillati</taxon>
        <taxon>Actinomycetota</taxon>
        <taxon>Actinomycetes</taxon>
        <taxon>Micrococcales</taxon>
        <taxon>Microbacteriaceae</taxon>
        <taxon>Microbacterium</taxon>
    </lineage>
</organism>
<evidence type="ECO:0000313" key="3">
    <source>
        <dbReference type="EMBL" id="MBO3665124.1"/>
    </source>
</evidence>
<dbReference type="InterPro" id="IPR005545">
    <property type="entry name" value="YCII"/>
</dbReference>
<dbReference type="Pfam" id="PF03795">
    <property type="entry name" value="YCII"/>
    <property type="match status" value="1"/>
</dbReference>
<name>A0A939QLZ7_9MICO</name>
<dbReference type="AlphaFoldDB" id="A0A939QLZ7"/>
<evidence type="ECO:0000313" key="4">
    <source>
        <dbReference type="Proteomes" id="UP000680132"/>
    </source>
</evidence>
<feature type="domain" description="YCII-related" evidence="2">
    <location>
        <begin position="12"/>
        <end position="111"/>
    </location>
</feature>
<proteinExistence type="inferred from homology"/>